<dbReference type="Gene3D" id="2.40.10.270">
    <property type="entry name" value="Bacteriophage SPP1 head-tail adaptor protein"/>
    <property type="match status" value="1"/>
</dbReference>
<dbReference type="AlphaFoldDB" id="A0A1H6BEQ0"/>
<dbReference type="InterPro" id="IPR038666">
    <property type="entry name" value="SSP1_head-tail_sf"/>
</dbReference>
<dbReference type="EMBL" id="FNUY01000007">
    <property type="protein sequence ID" value="SEG59054.1"/>
    <property type="molecule type" value="Genomic_DNA"/>
</dbReference>
<keyword evidence="2" id="KW-1185">Reference proteome</keyword>
<sequence>MLSAGQRNNRVRFERRIEGADDGTGNVLQSWSLLVECWAGFRPKFGREQLEAGRLESSLQGTLTVLRWPATADVTAADRVVFLAGPYAGKVCQILSIIPTPDNAEIEMMLQAGGAT</sequence>
<evidence type="ECO:0000313" key="1">
    <source>
        <dbReference type="EMBL" id="SEG59054.1"/>
    </source>
</evidence>
<organism evidence="1 2">
    <name type="scientific">Bosea lathyri</name>
    <dbReference type="NCBI Taxonomy" id="1036778"/>
    <lineage>
        <taxon>Bacteria</taxon>
        <taxon>Pseudomonadati</taxon>
        <taxon>Pseudomonadota</taxon>
        <taxon>Alphaproteobacteria</taxon>
        <taxon>Hyphomicrobiales</taxon>
        <taxon>Boseaceae</taxon>
        <taxon>Bosea</taxon>
    </lineage>
</organism>
<dbReference type="OrthoDB" id="7997871at2"/>
<dbReference type="RefSeq" id="WP_103873763.1">
    <property type="nucleotide sequence ID" value="NZ_FNUY01000007.1"/>
</dbReference>
<gene>
    <name evidence="1" type="ORF">SAMN04488115_107173</name>
</gene>
<proteinExistence type="predicted"/>
<reference evidence="1 2" key="1">
    <citation type="submission" date="2016-10" db="EMBL/GenBank/DDBJ databases">
        <authorList>
            <person name="de Groot N.N."/>
        </authorList>
    </citation>
    <scope>NUCLEOTIDE SEQUENCE [LARGE SCALE GENOMIC DNA]</scope>
    <source>
        <strain evidence="1 2">DSM 26656</strain>
    </source>
</reference>
<dbReference type="Proteomes" id="UP000236743">
    <property type="component" value="Unassembled WGS sequence"/>
</dbReference>
<dbReference type="InterPro" id="IPR008767">
    <property type="entry name" value="Phage_SPP1_head-tail_adaptor"/>
</dbReference>
<name>A0A1H6BEQ0_9HYPH</name>
<evidence type="ECO:0000313" key="2">
    <source>
        <dbReference type="Proteomes" id="UP000236743"/>
    </source>
</evidence>
<protein>
    <submittedName>
        <fullName evidence="1">Head-tail adaptor</fullName>
    </submittedName>
</protein>
<dbReference type="Pfam" id="PF05521">
    <property type="entry name" value="Phage_HCP"/>
    <property type="match status" value="1"/>
</dbReference>
<accession>A0A1H6BEQ0</accession>